<evidence type="ECO:0000256" key="11">
    <source>
        <dbReference type="ARBA" id="ARBA00068630"/>
    </source>
</evidence>
<gene>
    <name evidence="16" type="ORF">R9X50_00736100</name>
</gene>
<dbReference type="GO" id="GO:0005634">
    <property type="term" value="C:nucleus"/>
    <property type="evidence" value="ECO:0007669"/>
    <property type="project" value="TreeGrafter"/>
</dbReference>
<dbReference type="CDD" id="cd23023">
    <property type="entry name" value="zf-HIT_BCD1"/>
    <property type="match status" value="1"/>
</dbReference>
<keyword evidence="7" id="KW-0832">Ubl conjugation</keyword>
<feature type="region of interest" description="Disordered" evidence="14">
    <location>
        <begin position="187"/>
        <end position="302"/>
    </location>
</feature>
<keyword evidence="17" id="KW-1185">Reference proteome</keyword>
<dbReference type="Gene3D" id="3.30.60.190">
    <property type="match status" value="1"/>
</dbReference>
<evidence type="ECO:0000256" key="8">
    <source>
        <dbReference type="ARBA" id="ARBA00049598"/>
    </source>
</evidence>
<keyword evidence="4" id="KW-0479">Metal-binding</keyword>
<evidence type="ECO:0000259" key="15">
    <source>
        <dbReference type="PROSITE" id="PS51083"/>
    </source>
</evidence>
<evidence type="ECO:0000256" key="12">
    <source>
        <dbReference type="ARBA" id="ARBA00077531"/>
    </source>
</evidence>
<dbReference type="Pfam" id="PF04438">
    <property type="entry name" value="zf-HIT"/>
    <property type="match status" value="1"/>
</dbReference>
<dbReference type="SUPFAM" id="SSF144232">
    <property type="entry name" value="HIT/MYND zinc finger-like"/>
    <property type="match status" value="1"/>
</dbReference>
<evidence type="ECO:0000256" key="7">
    <source>
        <dbReference type="ARBA" id="ARBA00022843"/>
    </source>
</evidence>
<evidence type="ECO:0000256" key="1">
    <source>
        <dbReference type="ARBA" id="ARBA00022499"/>
    </source>
</evidence>
<dbReference type="PANTHER" id="PTHR13483">
    <property type="entry name" value="BOX C_D SNORNA PROTEIN 1-RELATED"/>
    <property type="match status" value="1"/>
</dbReference>
<dbReference type="GO" id="GO:0000492">
    <property type="term" value="P:box C/D snoRNP assembly"/>
    <property type="evidence" value="ECO:0007669"/>
    <property type="project" value="TreeGrafter"/>
</dbReference>
<evidence type="ECO:0000256" key="6">
    <source>
        <dbReference type="ARBA" id="ARBA00022833"/>
    </source>
</evidence>
<evidence type="ECO:0000256" key="14">
    <source>
        <dbReference type="SAM" id="MobiDB-lite"/>
    </source>
</evidence>
<keyword evidence="3" id="KW-0597">Phosphoprotein</keyword>
<dbReference type="PROSITE" id="PS51083">
    <property type="entry name" value="ZF_HIT"/>
    <property type="match status" value="1"/>
</dbReference>
<feature type="compositionally biased region" description="Basic and acidic residues" evidence="14">
    <location>
        <begin position="187"/>
        <end position="199"/>
    </location>
</feature>
<keyword evidence="5 13" id="KW-0863">Zinc-finger</keyword>
<feature type="domain" description="HIT-type" evidence="15">
    <location>
        <begin position="12"/>
        <end position="46"/>
    </location>
</feature>
<feature type="compositionally biased region" description="Low complexity" evidence="14">
    <location>
        <begin position="236"/>
        <end position="252"/>
    </location>
</feature>
<comment type="subunit">
    <text evidence="10">Interacts with FBL, SNU13, NOP58, NUFIP1, RUVBL1, RUVBL2 and TAF9. Interacts (via HIT-type zinc finger) with the RUVBL1/RUVBL2 complex in the presence of ADP.</text>
</comment>
<reference evidence="16 17" key="1">
    <citation type="submission" date="2023-11" db="EMBL/GenBank/DDBJ databases">
        <title>An acidophilic fungus is an integral part of prey digestion in a carnivorous sundew plant.</title>
        <authorList>
            <person name="Tsai I.J."/>
        </authorList>
    </citation>
    <scope>NUCLEOTIDE SEQUENCE [LARGE SCALE GENOMIC DNA]</scope>
    <source>
        <strain evidence="16">169a</strain>
    </source>
</reference>
<keyword evidence="1" id="KW-1017">Isopeptide bond</keyword>
<dbReference type="InterPro" id="IPR057721">
    <property type="entry name" value="BCD1_alpha/beta"/>
</dbReference>
<dbReference type="FunFam" id="3.30.60.190:FF:000001">
    <property type="entry name" value="box C/D snoRNA protein 1"/>
    <property type="match status" value="1"/>
</dbReference>
<dbReference type="EMBL" id="CP138592">
    <property type="protein sequence ID" value="WPH04470.1"/>
    <property type="molecule type" value="Genomic_DNA"/>
</dbReference>
<evidence type="ECO:0000256" key="9">
    <source>
        <dbReference type="ARBA" id="ARBA00049654"/>
    </source>
</evidence>
<evidence type="ECO:0000256" key="13">
    <source>
        <dbReference type="PROSITE-ProRule" id="PRU00453"/>
    </source>
</evidence>
<protein>
    <recommendedName>
        <fullName evidence="11">Box C/D snoRNA protein 1</fullName>
    </recommendedName>
    <alternativeName>
        <fullName evidence="12">Zinc finger HIT domain-containing protein 6</fullName>
    </alternativeName>
</protein>
<evidence type="ECO:0000256" key="4">
    <source>
        <dbReference type="ARBA" id="ARBA00022723"/>
    </source>
</evidence>
<dbReference type="GO" id="GO:0070761">
    <property type="term" value="C:pre-snoRNP complex"/>
    <property type="evidence" value="ECO:0007669"/>
    <property type="project" value="TreeGrafter"/>
</dbReference>
<organism evidence="16 17">
    <name type="scientific">Acrodontium crateriforme</name>
    <dbReference type="NCBI Taxonomy" id="150365"/>
    <lineage>
        <taxon>Eukaryota</taxon>
        <taxon>Fungi</taxon>
        <taxon>Dikarya</taxon>
        <taxon>Ascomycota</taxon>
        <taxon>Pezizomycotina</taxon>
        <taxon>Dothideomycetes</taxon>
        <taxon>Dothideomycetidae</taxon>
        <taxon>Mycosphaerellales</taxon>
        <taxon>Teratosphaeriaceae</taxon>
        <taxon>Acrodontium</taxon>
    </lineage>
</organism>
<evidence type="ECO:0000256" key="3">
    <source>
        <dbReference type="ARBA" id="ARBA00022553"/>
    </source>
</evidence>
<comment type="similarity">
    <text evidence="9">Belongs to the BCD1 family.</text>
</comment>
<dbReference type="GO" id="GO:0048254">
    <property type="term" value="P:snoRNA localization"/>
    <property type="evidence" value="ECO:0007669"/>
    <property type="project" value="TreeGrafter"/>
</dbReference>
<name>A0AAQ3RCQ4_9PEZI</name>
<evidence type="ECO:0000256" key="10">
    <source>
        <dbReference type="ARBA" id="ARBA00061949"/>
    </source>
</evidence>
<keyword evidence="6" id="KW-0862">Zinc</keyword>
<dbReference type="Proteomes" id="UP001303373">
    <property type="component" value="Chromosome 13"/>
</dbReference>
<dbReference type="GO" id="GO:0008270">
    <property type="term" value="F:zinc ion binding"/>
    <property type="evidence" value="ECO:0007669"/>
    <property type="project" value="UniProtKB-UniRule"/>
</dbReference>
<comment type="function">
    <text evidence="8">Required for box C/D snoRNAs accumulation involved in snoRNA processing, snoRNA transport to the nucleolus and ribosome biogenesis.</text>
</comment>
<feature type="compositionally biased region" description="Polar residues" evidence="14">
    <location>
        <begin position="290"/>
        <end position="300"/>
    </location>
</feature>
<dbReference type="GO" id="GO:0000463">
    <property type="term" value="P:maturation of LSU-rRNA from tricistronic rRNA transcript (SSU-rRNA, 5.8S rRNA, LSU-rRNA)"/>
    <property type="evidence" value="ECO:0007669"/>
    <property type="project" value="TreeGrafter"/>
</dbReference>
<dbReference type="AlphaFoldDB" id="A0AAQ3RCQ4"/>
<keyword evidence="2" id="KW-0690">Ribosome biogenesis</keyword>
<dbReference type="PANTHER" id="PTHR13483:SF11">
    <property type="entry name" value="ZINC FINGER HIT DOMAIN-CONTAINING PROTEIN 3"/>
    <property type="match status" value="1"/>
</dbReference>
<evidence type="ECO:0000256" key="5">
    <source>
        <dbReference type="ARBA" id="ARBA00022771"/>
    </source>
</evidence>
<dbReference type="Pfam" id="PF25790">
    <property type="entry name" value="BCD1"/>
    <property type="match status" value="1"/>
</dbReference>
<feature type="compositionally biased region" description="Basic and acidic residues" evidence="14">
    <location>
        <begin position="208"/>
        <end position="218"/>
    </location>
</feature>
<sequence>MSGQAALLSDLCSICYTEPPKYKCPRCKTQTCSLPCYKKHQQRASCSGKRDPAAYLKKSEWATPSGIDQDYNYLKSVERTIDHAGQDASARGIGVSASVSKNVARGRRPESMLQRYLQENRITVERAPVGMSRQKANLTRPTKRNHVVWTVEWIDVDGSRTVQNDCLESASMLELYESLQIEKRNARQRVADGHGDDSSQRGVKRKRNEINPEDHKGQTAESTSDESKGEQAIAHPSAISTTSPNPITSITPENDAVPKPNPNPEIETQEPPQSNSSTQESRQEPPCPPSTTQDSPQTSLHHPKTFHLLRPQTKGPSKILIPLSSTATLTLNLQNRTVQEFPTIIVLNAGLDRLPEGYLLEAEYEASLAGTMGKGKGKGKARGEGEGDENGKGNGNGEERERPKSSFENNGDVVAELDERVDAQGILDMLRRDVGV</sequence>
<feature type="compositionally biased region" description="Polar residues" evidence="14">
    <location>
        <begin position="270"/>
        <end position="280"/>
    </location>
</feature>
<evidence type="ECO:0000313" key="16">
    <source>
        <dbReference type="EMBL" id="WPH04470.1"/>
    </source>
</evidence>
<accession>A0AAQ3RCQ4</accession>
<feature type="compositionally biased region" description="Basic and acidic residues" evidence="14">
    <location>
        <begin position="381"/>
        <end position="405"/>
    </location>
</feature>
<evidence type="ECO:0000256" key="2">
    <source>
        <dbReference type="ARBA" id="ARBA00022517"/>
    </source>
</evidence>
<dbReference type="InterPro" id="IPR051639">
    <property type="entry name" value="BCD1"/>
</dbReference>
<proteinExistence type="inferred from homology"/>
<feature type="region of interest" description="Disordered" evidence="14">
    <location>
        <begin position="370"/>
        <end position="415"/>
    </location>
</feature>
<dbReference type="InterPro" id="IPR007529">
    <property type="entry name" value="Znf_HIT"/>
</dbReference>
<evidence type="ECO:0000313" key="17">
    <source>
        <dbReference type="Proteomes" id="UP001303373"/>
    </source>
</evidence>